<dbReference type="PANTHER" id="PTHR42828">
    <property type="entry name" value="DHBP SYNTHASE RIBB-LIKE ALPHA/BETA DOMAIN-CONTAINING PROTEIN"/>
    <property type="match status" value="1"/>
</dbReference>
<gene>
    <name evidence="2" type="ORF">MNBD_NITROSPINAE03-1307</name>
</gene>
<sequence length="202" mass="22465">MKTINLSLDHLSYKPIKEVADSVLKGGVMIYPTDTIYGLGCDIFSKQATARISKIKKRSVNKPFSFVCENIGQISEFAFLSNWGYRLLKRTLPGPYTYILEARHANMPKKMLGNRNSVGVRIPDHPICHQLIKLIGRPIVTTSVNLADDQPLTDLSMLSKSFTQQVDIAIDIGPILSDPSTVIDLTGKEPKVIRKGKGDIPW</sequence>
<dbReference type="EMBL" id="UOGB01000171">
    <property type="protein sequence ID" value="VAX20155.1"/>
    <property type="molecule type" value="Genomic_DNA"/>
</dbReference>
<dbReference type="NCBIfam" id="TIGR00057">
    <property type="entry name" value="L-threonylcarbamoyladenylate synthase"/>
    <property type="match status" value="1"/>
</dbReference>
<organism evidence="2">
    <name type="scientific">hydrothermal vent metagenome</name>
    <dbReference type="NCBI Taxonomy" id="652676"/>
    <lineage>
        <taxon>unclassified sequences</taxon>
        <taxon>metagenomes</taxon>
        <taxon>ecological metagenomes</taxon>
    </lineage>
</organism>
<dbReference type="SUPFAM" id="SSF55821">
    <property type="entry name" value="YrdC/RibB"/>
    <property type="match status" value="1"/>
</dbReference>
<name>A0A3B1CMN2_9ZZZZ</name>
<evidence type="ECO:0000259" key="1">
    <source>
        <dbReference type="PROSITE" id="PS51163"/>
    </source>
</evidence>
<dbReference type="GO" id="GO:0003725">
    <property type="term" value="F:double-stranded RNA binding"/>
    <property type="evidence" value="ECO:0007669"/>
    <property type="project" value="InterPro"/>
</dbReference>
<feature type="domain" description="YrdC-like" evidence="1">
    <location>
        <begin position="13"/>
        <end position="198"/>
    </location>
</feature>
<accession>A0A3B1CMN2</accession>
<dbReference type="PROSITE" id="PS51163">
    <property type="entry name" value="YRDC"/>
    <property type="match status" value="1"/>
</dbReference>
<dbReference type="PANTHER" id="PTHR42828:SF3">
    <property type="entry name" value="THREONYLCARBAMOYL-AMP SYNTHASE"/>
    <property type="match status" value="1"/>
</dbReference>
<dbReference type="Pfam" id="PF01300">
    <property type="entry name" value="Sua5_yciO_yrdC"/>
    <property type="match status" value="1"/>
</dbReference>
<proteinExistence type="predicted"/>
<dbReference type="InterPro" id="IPR006070">
    <property type="entry name" value="Sua5-like_dom"/>
</dbReference>
<reference evidence="2" key="1">
    <citation type="submission" date="2018-06" db="EMBL/GenBank/DDBJ databases">
        <authorList>
            <person name="Zhirakovskaya E."/>
        </authorList>
    </citation>
    <scope>NUCLEOTIDE SEQUENCE</scope>
</reference>
<dbReference type="InterPro" id="IPR052532">
    <property type="entry name" value="SUA5_domain"/>
</dbReference>
<dbReference type="InterPro" id="IPR017945">
    <property type="entry name" value="DHBP_synth_RibB-like_a/b_dom"/>
</dbReference>
<dbReference type="Gene3D" id="3.90.870.10">
    <property type="entry name" value="DHBP synthase"/>
    <property type="match status" value="1"/>
</dbReference>
<evidence type="ECO:0000313" key="2">
    <source>
        <dbReference type="EMBL" id="VAX20155.1"/>
    </source>
</evidence>
<dbReference type="AlphaFoldDB" id="A0A3B1CMN2"/>
<protein>
    <submittedName>
        <fullName evidence="2">Hypothetical YciO protein, TsaC/YrdC paralog</fullName>
    </submittedName>
</protein>